<dbReference type="Gene3D" id="2.40.50.140">
    <property type="entry name" value="Nucleic acid-binding proteins"/>
    <property type="match status" value="1"/>
</dbReference>
<sequence length="287" mass="31198">VIQKQQSKAVSRDGDLQEEGAKDLLELLPEPMDADGRVEVEEKRREKKKVESVSPLSFQDLYEGMKLLGCVLQVRELDVGLILPGGMMGVLPATNVSAAYRRCLQQALDDPSYEPPPLRSMFAPGDVLPVVVHAIVSPEEASEHKSQRTQAATSSSKRPRSRVVLSVAPADLNGEILPSRVKQLRMPVPCSVVSEEDHGYVIETGISKRKGFMAKKKLKIPPKIKDAFGPGFWFVGCVSATSEAVLQVAFSNASDFQKPTAQENSAPLLPGALVDLTVSKVRETARA</sequence>
<feature type="region of interest" description="Disordered" evidence="1">
    <location>
        <begin position="25"/>
        <end position="46"/>
    </location>
</feature>
<dbReference type="GO" id="GO:0006364">
    <property type="term" value="P:rRNA processing"/>
    <property type="evidence" value="ECO:0007669"/>
    <property type="project" value="InterPro"/>
</dbReference>
<dbReference type="InterPro" id="IPR045209">
    <property type="entry name" value="Rrp5"/>
</dbReference>
<protein>
    <submittedName>
        <fullName evidence="2">Uncharacterized protein</fullName>
    </submittedName>
</protein>
<gene>
    <name evidence="2" type="ORF">CTOB1V02_LOCUS13948</name>
</gene>
<evidence type="ECO:0000256" key="1">
    <source>
        <dbReference type="SAM" id="MobiDB-lite"/>
    </source>
</evidence>
<feature type="region of interest" description="Disordered" evidence="1">
    <location>
        <begin position="139"/>
        <end position="160"/>
    </location>
</feature>
<dbReference type="AlphaFoldDB" id="A0A7R8WWC6"/>
<dbReference type="GO" id="GO:0003723">
    <property type="term" value="F:RNA binding"/>
    <property type="evidence" value="ECO:0007669"/>
    <property type="project" value="TreeGrafter"/>
</dbReference>
<dbReference type="GO" id="GO:0032040">
    <property type="term" value="C:small-subunit processome"/>
    <property type="evidence" value="ECO:0007669"/>
    <property type="project" value="TreeGrafter"/>
</dbReference>
<reference evidence="2" key="1">
    <citation type="submission" date="2020-11" db="EMBL/GenBank/DDBJ databases">
        <authorList>
            <person name="Tran Van P."/>
        </authorList>
    </citation>
    <scope>NUCLEOTIDE SEQUENCE</scope>
</reference>
<evidence type="ECO:0000313" key="2">
    <source>
        <dbReference type="EMBL" id="CAD7236133.1"/>
    </source>
</evidence>
<feature type="compositionally biased region" description="Basic and acidic residues" evidence="1">
    <location>
        <begin position="34"/>
        <end position="46"/>
    </location>
</feature>
<organism evidence="2">
    <name type="scientific">Cyprideis torosa</name>
    <dbReference type="NCBI Taxonomy" id="163714"/>
    <lineage>
        <taxon>Eukaryota</taxon>
        <taxon>Metazoa</taxon>
        <taxon>Ecdysozoa</taxon>
        <taxon>Arthropoda</taxon>
        <taxon>Crustacea</taxon>
        <taxon>Oligostraca</taxon>
        <taxon>Ostracoda</taxon>
        <taxon>Podocopa</taxon>
        <taxon>Podocopida</taxon>
        <taxon>Cytherocopina</taxon>
        <taxon>Cytheroidea</taxon>
        <taxon>Cytherideidae</taxon>
        <taxon>Cyprideis</taxon>
    </lineage>
</organism>
<dbReference type="PANTHER" id="PTHR23270">
    <property type="entry name" value="PROGRAMMED CELL DEATH PROTEIN 11 PRE-RRNA PROCESSING PROTEIN RRP5"/>
    <property type="match status" value="1"/>
</dbReference>
<feature type="non-terminal residue" evidence="2">
    <location>
        <position position="1"/>
    </location>
</feature>
<accession>A0A7R8WWC6</accession>
<proteinExistence type="predicted"/>
<name>A0A7R8WWC6_9CRUS</name>
<dbReference type="PANTHER" id="PTHR23270:SF10">
    <property type="entry name" value="PROTEIN RRP5 HOMOLOG"/>
    <property type="match status" value="1"/>
</dbReference>
<dbReference type="InterPro" id="IPR012340">
    <property type="entry name" value="NA-bd_OB-fold"/>
</dbReference>
<feature type="non-terminal residue" evidence="2">
    <location>
        <position position="287"/>
    </location>
</feature>
<dbReference type="EMBL" id="OB676797">
    <property type="protein sequence ID" value="CAD7236133.1"/>
    <property type="molecule type" value="Genomic_DNA"/>
</dbReference>
<dbReference type="OrthoDB" id="412781at2759"/>